<evidence type="ECO:0000313" key="8">
    <source>
        <dbReference type="Proteomes" id="UP000011976"/>
    </source>
</evidence>
<feature type="domain" description="FAD-binding PCMH-type" evidence="6">
    <location>
        <begin position="79"/>
        <end position="255"/>
    </location>
</feature>
<evidence type="ECO:0000256" key="2">
    <source>
        <dbReference type="ARBA" id="ARBA00005466"/>
    </source>
</evidence>
<dbReference type="EMBL" id="DF196772">
    <property type="protein sequence ID" value="GAC71997.1"/>
    <property type="molecule type" value="Genomic_DNA"/>
</dbReference>
<dbReference type="PANTHER" id="PTHR42973">
    <property type="entry name" value="BINDING OXIDOREDUCTASE, PUTATIVE (AFU_ORTHOLOGUE AFUA_1G17690)-RELATED"/>
    <property type="match status" value="1"/>
</dbReference>
<name>M9MCT4_PSEA3</name>
<dbReference type="Proteomes" id="UP000011976">
    <property type="component" value="Unassembled WGS sequence"/>
</dbReference>
<dbReference type="STRING" id="1151754.M9MCT4"/>
<keyword evidence="4" id="KW-0274">FAD</keyword>
<accession>M9MCT4</accession>
<keyword evidence="5" id="KW-0560">Oxidoreductase</keyword>
<dbReference type="SUPFAM" id="SSF56176">
    <property type="entry name" value="FAD-binding/transporter-associated domain-like"/>
    <property type="match status" value="1"/>
</dbReference>
<dbReference type="InterPro" id="IPR016166">
    <property type="entry name" value="FAD-bd_PCMH"/>
</dbReference>
<dbReference type="InterPro" id="IPR012951">
    <property type="entry name" value="BBE"/>
</dbReference>
<dbReference type="Pfam" id="PF08031">
    <property type="entry name" value="BBE"/>
    <property type="match status" value="1"/>
</dbReference>
<sequence length="529" mass="55985">MPTLNKITFGAAAAAAAAAVLVSSSAAFPLYSVHGDSPWMARADNTSLESCLSSSGGFEQAYASSGDYTALTSSYNPLFSYKPLVVAVPNTESEVASIVKCVAAHEGRQKLSPKSGGHSYEAYSLGGQDGSVVIDLSRLDGIQVDQANKTAAVRAGVRLGTLAQGIWDQGKFALPHGTCPLVGVSGHALGGGFGYTTRAWGFLLDRIQSMRVVTSKADVITVSAEENTDLWWGLRGGGANNFGVVTQFTFALQDAPTQILNYNYAYATNEDCAKAIVAIQDMSNDPDTSTGLQAELGGELLVAGSAAGDFDGNACQLAGQHINTAREAHDALMARLNTRAGVQPATTSVKPFDSWIDALTDLMGNLSATGPQHEQFYAKSLVQPTTARYNYSSALALVSELNSYAGLRGTGNSISFDFLGALAYSAKIESASFNAHGATLINQFYSYGFPNNDDPDGQQDVWKAFDSLVQTAKASAPDADWGAYVNYVDARLDDWAHAYYGAALDRLKQLKSTWDPQSVFDFPQGLAHA</sequence>
<reference evidence="8" key="1">
    <citation type="journal article" date="2013" name="Genome Announc.">
        <title>Genome sequence of the basidiomycetous yeast Pseudozyma antarctica T-34, a producer of the glycolipid biosurfactants mannosylerythritol lipids.</title>
        <authorList>
            <person name="Morita T."/>
            <person name="Koike H."/>
            <person name="Koyama Y."/>
            <person name="Hagiwara H."/>
            <person name="Ito E."/>
            <person name="Fukuoka T."/>
            <person name="Imura T."/>
            <person name="Machida M."/>
            <person name="Kitamoto D."/>
        </authorList>
    </citation>
    <scope>NUCLEOTIDE SEQUENCE [LARGE SCALE GENOMIC DNA]</scope>
    <source>
        <strain evidence="8">T-34</strain>
    </source>
</reference>
<dbReference type="AlphaFoldDB" id="M9MCT4"/>
<evidence type="ECO:0000256" key="4">
    <source>
        <dbReference type="ARBA" id="ARBA00022827"/>
    </source>
</evidence>
<evidence type="ECO:0000259" key="6">
    <source>
        <dbReference type="PROSITE" id="PS51387"/>
    </source>
</evidence>
<dbReference type="Pfam" id="PF01565">
    <property type="entry name" value="FAD_binding_4"/>
    <property type="match status" value="1"/>
</dbReference>
<dbReference type="InterPro" id="IPR006094">
    <property type="entry name" value="Oxid_FAD_bind_N"/>
</dbReference>
<gene>
    <name evidence="7" type="ORF">PANT_6c00020</name>
</gene>
<dbReference type="InterPro" id="IPR036318">
    <property type="entry name" value="FAD-bd_PCMH-like_sf"/>
</dbReference>
<dbReference type="Gene3D" id="3.30.465.10">
    <property type="match status" value="1"/>
</dbReference>
<comment type="cofactor">
    <cofactor evidence="1">
        <name>FAD</name>
        <dbReference type="ChEBI" id="CHEBI:57692"/>
    </cofactor>
</comment>
<dbReference type="PROSITE" id="PS51387">
    <property type="entry name" value="FAD_PCMH"/>
    <property type="match status" value="1"/>
</dbReference>
<dbReference type="Gene3D" id="3.40.462.20">
    <property type="match status" value="1"/>
</dbReference>
<dbReference type="PANTHER" id="PTHR42973:SF39">
    <property type="entry name" value="FAD-BINDING PCMH-TYPE DOMAIN-CONTAINING PROTEIN"/>
    <property type="match status" value="1"/>
</dbReference>
<proteinExistence type="inferred from homology"/>
<evidence type="ECO:0000256" key="3">
    <source>
        <dbReference type="ARBA" id="ARBA00022630"/>
    </source>
</evidence>
<dbReference type="GO" id="GO:0071949">
    <property type="term" value="F:FAD binding"/>
    <property type="evidence" value="ECO:0007669"/>
    <property type="project" value="InterPro"/>
</dbReference>
<dbReference type="PROSITE" id="PS00862">
    <property type="entry name" value="OX2_COVAL_FAD"/>
    <property type="match status" value="1"/>
</dbReference>
<comment type="similarity">
    <text evidence="2">Belongs to the oxygen-dependent FAD-linked oxidoreductase family.</text>
</comment>
<dbReference type="InterPro" id="IPR006093">
    <property type="entry name" value="Oxy_OxRdtase_FAD_BS"/>
</dbReference>
<keyword evidence="3" id="KW-0285">Flavoprotein</keyword>
<dbReference type="InterPro" id="IPR050416">
    <property type="entry name" value="FAD-linked_Oxidoreductase"/>
</dbReference>
<organism evidence="7 8">
    <name type="scientific">Pseudozyma antarctica (strain T-34)</name>
    <name type="common">Yeast</name>
    <name type="synonym">Candida antarctica</name>
    <dbReference type="NCBI Taxonomy" id="1151754"/>
    <lineage>
        <taxon>Eukaryota</taxon>
        <taxon>Fungi</taxon>
        <taxon>Dikarya</taxon>
        <taxon>Basidiomycota</taxon>
        <taxon>Ustilaginomycotina</taxon>
        <taxon>Ustilaginomycetes</taxon>
        <taxon>Ustilaginales</taxon>
        <taxon>Ustilaginaceae</taxon>
        <taxon>Moesziomyces</taxon>
    </lineage>
</organism>
<dbReference type="GO" id="GO:0016491">
    <property type="term" value="F:oxidoreductase activity"/>
    <property type="evidence" value="ECO:0007669"/>
    <property type="project" value="UniProtKB-KW"/>
</dbReference>
<protein>
    <recommendedName>
        <fullName evidence="6">FAD-binding PCMH-type domain-containing protein</fullName>
    </recommendedName>
</protein>
<dbReference type="OrthoDB" id="407275at2759"/>
<evidence type="ECO:0000313" key="7">
    <source>
        <dbReference type="EMBL" id="GAC71997.1"/>
    </source>
</evidence>
<evidence type="ECO:0000256" key="5">
    <source>
        <dbReference type="ARBA" id="ARBA00023002"/>
    </source>
</evidence>
<evidence type="ECO:0000256" key="1">
    <source>
        <dbReference type="ARBA" id="ARBA00001974"/>
    </source>
</evidence>
<dbReference type="InterPro" id="IPR016169">
    <property type="entry name" value="FAD-bd_PCMH_sub2"/>
</dbReference>